<evidence type="ECO:0008006" key="5">
    <source>
        <dbReference type="Google" id="ProtNLM"/>
    </source>
</evidence>
<feature type="signal peptide" evidence="2">
    <location>
        <begin position="1"/>
        <end position="28"/>
    </location>
</feature>
<gene>
    <name evidence="3" type="ORF">CPPEL_09830</name>
</gene>
<dbReference type="PROSITE" id="PS51257">
    <property type="entry name" value="PROKAR_LIPOPROTEIN"/>
    <property type="match status" value="1"/>
</dbReference>
<feature type="compositionally biased region" description="Low complexity" evidence="1">
    <location>
        <begin position="38"/>
        <end position="49"/>
    </location>
</feature>
<reference evidence="3 4" key="1">
    <citation type="submission" date="2018-11" db="EMBL/GenBank/DDBJ databases">
        <authorList>
            <person name="Kleinhagauer T."/>
            <person name="Glaeser S.P."/>
            <person name="Spergser J."/>
            <person name="Ruckert C."/>
            <person name="Kaempfer P."/>
            <person name="Busse H.-J."/>
        </authorList>
    </citation>
    <scope>NUCLEOTIDE SEQUENCE [LARGE SCALE GENOMIC DNA]</scope>
    <source>
        <strain evidence="3 4">812CH</strain>
    </source>
</reference>
<dbReference type="OrthoDB" id="3729831at2"/>
<protein>
    <recommendedName>
        <fullName evidence="5">Beta-lactamase</fullName>
    </recommendedName>
</protein>
<dbReference type="AlphaFoldDB" id="A0A3G6IWA8"/>
<dbReference type="KEGG" id="cpso:CPPEL_09830"/>
<evidence type="ECO:0000256" key="1">
    <source>
        <dbReference type="SAM" id="MobiDB-lite"/>
    </source>
</evidence>
<feature type="region of interest" description="Disordered" evidence="1">
    <location>
        <begin position="32"/>
        <end position="56"/>
    </location>
</feature>
<proteinExistence type="predicted"/>
<sequence length="341" mass="34970" precursor="true">MSTLPKQYLRLPAALGGAALLLSGCMFPEDVQQDERSTVTSTTTAESSTPDPGVSADLPQAILDAVSDVEADTGSRVSLAISSGVDQQPQFAGSLAPKQEAWSTIKVPLSIAALRQDPSLEPTMYLAITQSDNGAATQMWEALGGGEQAAAAVEAVLAEAGVEVDVPAEKTRAQFSAFGQTMFSTGQQASFAAALPTLDGAAPVLEAMGEVVAGQDYGLGTFEGARYKGGWGPDTSGAYLVRQFGLVGDTAIAIATKPADGTYESGQVVLTKIAQAIKPHLDSLGSADAQAQTAGASTGESSKPATSSKTPQPQEEAPAELRTPRQEQPRGPEGFSTIPAV</sequence>
<feature type="compositionally biased region" description="Polar residues" evidence="1">
    <location>
        <begin position="289"/>
        <end position="313"/>
    </location>
</feature>
<keyword evidence="2" id="KW-0732">Signal</keyword>
<dbReference type="SUPFAM" id="SSF56601">
    <property type="entry name" value="beta-lactamase/transpeptidase-like"/>
    <property type="match status" value="1"/>
</dbReference>
<name>A0A3G6IWA8_9CORY</name>
<evidence type="ECO:0000313" key="4">
    <source>
        <dbReference type="Proteomes" id="UP000271426"/>
    </source>
</evidence>
<feature type="region of interest" description="Disordered" evidence="1">
    <location>
        <begin position="285"/>
        <end position="341"/>
    </location>
</feature>
<accession>A0A3G6IWA8</accession>
<dbReference type="RefSeq" id="WP_123960935.1">
    <property type="nucleotide sequence ID" value="NZ_CP033898.1"/>
</dbReference>
<organism evidence="3 4">
    <name type="scientific">Corynebacterium pseudopelargi</name>
    <dbReference type="NCBI Taxonomy" id="2080757"/>
    <lineage>
        <taxon>Bacteria</taxon>
        <taxon>Bacillati</taxon>
        <taxon>Actinomycetota</taxon>
        <taxon>Actinomycetes</taxon>
        <taxon>Mycobacteriales</taxon>
        <taxon>Corynebacteriaceae</taxon>
        <taxon>Corynebacterium</taxon>
    </lineage>
</organism>
<evidence type="ECO:0000256" key="2">
    <source>
        <dbReference type="SAM" id="SignalP"/>
    </source>
</evidence>
<dbReference type="EMBL" id="CP033898">
    <property type="protein sequence ID" value="AZA10069.1"/>
    <property type="molecule type" value="Genomic_DNA"/>
</dbReference>
<dbReference type="InterPro" id="IPR012338">
    <property type="entry name" value="Beta-lactam/transpept-like"/>
</dbReference>
<evidence type="ECO:0000313" key="3">
    <source>
        <dbReference type="EMBL" id="AZA10069.1"/>
    </source>
</evidence>
<keyword evidence="4" id="KW-1185">Reference proteome</keyword>
<dbReference type="Proteomes" id="UP000271426">
    <property type="component" value="Chromosome"/>
</dbReference>
<feature type="chain" id="PRO_5039629495" description="Beta-lactamase" evidence="2">
    <location>
        <begin position="29"/>
        <end position="341"/>
    </location>
</feature>
<dbReference type="Gene3D" id="3.40.710.10">
    <property type="entry name" value="DD-peptidase/beta-lactamase superfamily"/>
    <property type="match status" value="1"/>
</dbReference>